<comment type="caution">
    <text evidence="3">The sequence shown here is derived from an EMBL/GenBank/DDBJ whole genome shotgun (WGS) entry which is preliminary data.</text>
</comment>
<feature type="domain" description="PDZ" evidence="2">
    <location>
        <begin position="111"/>
        <end position="169"/>
    </location>
</feature>
<dbReference type="Pfam" id="PF13180">
    <property type="entry name" value="PDZ_2"/>
    <property type="match status" value="1"/>
</dbReference>
<dbReference type="InterPro" id="IPR036034">
    <property type="entry name" value="PDZ_sf"/>
</dbReference>
<dbReference type="EC" id="3.4.21.-" evidence="3"/>
<evidence type="ECO:0000313" key="4">
    <source>
        <dbReference type="Proteomes" id="UP000265341"/>
    </source>
</evidence>
<dbReference type="Gene3D" id="3.90.226.10">
    <property type="entry name" value="2-enoyl-CoA Hydratase, Chain A, domain 1"/>
    <property type="match status" value="1"/>
</dbReference>
<keyword evidence="4" id="KW-1185">Reference proteome</keyword>
<gene>
    <name evidence="3" type="ORF">Mrose_02394</name>
</gene>
<dbReference type="GO" id="GO:0030288">
    <property type="term" value="C:outer membrane-bounded periplasmic space"/>
    <property type="evidence" value="ECO:0007669"/>
    <property type="project" value="TreeGrafter"/>
</dbReference>
<dbReference type="AlphaFoldDB" id="A0A399EPQ5"/>
<evidence type="ECO:0000313" key="3">
    <source>
        <dbReference type="EMBL" id="RIH85019.1"/>
    </source>
</evidence>
<dbReference type="GO" id="GO:0007165">
    <property type="term" value="P:signal transduction"/>
    <property type="evidence" value="ECO:0007669"/>
    <property type="project" value="TreeGrafter"/>
</dbReference>
<keyword evidence="3" id="KW-0645">Protease</keyword>
<reference evidence="3 4" key="1">
    <citation type="submission" date="2018-08" db="EMBL/GenBank/DDBJ databases">
        <title>Meiothermus roseus NBRC 110900 genome sequencing project.</title>
        <authorList>
            <person name="Da Costa M.S."/>
            <person name="Albuquerque L."/>
            <person name="Raposo P."/>
            <person name="Froufe H.J.C."/>
            <person name="Barroso C.S."/>
            <person name="Egas C."/>
        </authorList>
    </citation>
    <scope>NUCLEOTIDE SEQUENCE [LARGE SCALE GENOMIC DNA]</scope>
    <source>
        <strain evidence="3 4">NBRC 110900</strain>
    </source>
</reference>
<dbReference type="SUPFAM" id="SSF52096">
    <property type="entry name" value="ClpP/crotonase"/>
    <property type="match status" value="1"/>
</dbReference>
<evidence type="ECO:0000256" key="1">
    <source>
        <dbReference type="SAM" id="SignalP"/>
    </source>
</evidence>
<name>A0A399EPQ5_9DEIN</name>
<feature type="chain" id="PRO_5017230890" evidence="1">
    <location>
        <begin position="25"/>
        <end position="429"/>
    </location>
</feature>
<dbReference type="InterPro" id="IPR005151">
    <property type="entry name" value="Tail-specific_protease"/>
</dbReference>
<keyword evidence="1" id="KW-0732">Signal</keyword>
<dbReference type="PANTHER" id="PTHR32060">
    <property type="entry name" value="TAIL-SPECIFIC PROTEASE"/>
    <property type="match status" value="1"/>
</dbReference>
<dbReference type="GO" id="GO:0004175">
    <property type="term" value="F:endopeptidase activity"/>
    <property type="evidence" value="ECO:0007669"/>
    <property type="project" value="TreeGrafter"/>
</dbReference>
<proteinExistence type="predicted"/>
<dbReference type="PROSITE" id="PS50106">
    <property type="entry name" value="PDZ"/>
    <property type="match status" value="1"/>
</dbReference>
<dbReference type="PANTHER" id="PTHR32060:SF30">
    <property type="entry name" value="CARBOXY-TERMINAL PROCESSING PROTEASE CTPA"/>
    <property type="match status" value="1"/>
</dbReference>
<dbReference type="GO" id="GO:0008236">
    <property type="term" value="F:serine-type peptidase activity"/>
    <property type="evidence" value="ECO:0007669"/>
    <property type="project" value="InterPro"/>
</dbReference>
<accession>A0A399EPQ5</accession>
<dbReference type="SMART" id="SM00245">
    <property type="entry name" value="TSPc"/>
    <property type="match status" value="1"/>
</dbReference>
<evidence type="ECO:0000259" key="2">
    <source>
        <dbReference type="PROSITE" id="PS50106"/>
    </source>
</evidence>
<dbReference type="Gene3D" id="2.30.42.10">
    <property type="match status" value="1"/>
</dbReference>
<keyword evidence="3" id="KW-0378">Hydrolase</keyword>
<dbReference type="SMART" id="SM00228">
    <property type="entry name" value="PDZ"/>
    <property type="match status" value="1"/>
</dbReference>
<dbReference type="EMBL" id="QWLA01000048">
    <property type="protein sequence ID" value="RIH85019.1"/>
    <property type="molecule type" value="Genomic_DNA"/>
</dbReference>
<protein>
    <submittedName>
        <fullName evidence="3">Putative CtpA-like serine protease</fullName>
        <ecNumber evidence="3">3.4.21.-</ecNumber>
    </submittedName>
</protein>
<dbReference type="RefSeq" id="WP_119278584.1">
    <property type="nucleotide sequence ID" value="NZ_QWLA01000048.1"/>
</dbReference>
<dbReference type="Pfam" id="PF03572">
    <property type="entry name" value="Peptidase_S41"/>
    <property type="match status" value="1"/>
</dbReference>
<feature type="signal peptide" evidence="1">
    <location>
        <begin position="1"/>
        <end position="24"/>
    </location>
</feature>
<dbReference type="Proteomes" id="UP000265341">
    <property type="component" value="Unassembled WGS sequence"/>
</dbReference>
<dbReference type="InterPro" id="IPR001478">
    <property type="entry name" value="PDZ"/>
</dbReference>
<dbReference type="GO" id="GO:0006508">
    <property type="term" value="P:proteolysis"/>
    <property type="evidence" value="ECO:0007669"/>
    <property type="project" value="UniProtKB-KW"/>
</dbReference>
<organism evidence="3 4">
    <name type="scientific">Calidithermus roseus</name>
    <dbReference type="NCBI Taxonomy" id="1644118"/>
    <lineage>
        <taxon>Bacteria</taxon>
        <taxon>Thermotogati</taxon>
        <taxon>Deinococcota</taxon>
        <taxon>Deinococci</taxon>
        <taxon>Thermales</taxon>
        <taxon>Thermaceae</taxon>
        <taxon>Calidithermus</taxon>
    </lineage>
</organism>
<dbReference type="SUPFAM" id="SSF50156">
    <property type="entry name" value="PDZ domain-like"/>
    <property type="match status" value="1"/>
</dbReference>
<sequence length="429" mass="46870">MQRLKQWLAGLVLVLGTLSWASPAQDLFDQASFYLEFYYFGPSTLDLKALTVKYQASLSSACAQEPETCPYDKAVPVIQQMIRELGDGHTYYQGPEALAAARQQRSGNAPSRGLRIGISYQPIEGSRDQLITDVVEGSPADEAGILYGDRLIALNDRPLNDLSSPEEVQRTLSATVQTGQPFKLTLLRGPKREQLEVTLRGREINLARLPSLKLRPDGIAVLKIPDFLANNRVGPRVHELVRQAQEAGARGLILELRNNGGGSALDALIAMAAFIPNPYVLFTDRYNQERTVMSFREGKATITDDKGTVLFSLPVERPALWKGPLAILVNSRSASASEYLASALKLNKVGVVIGETTAGVGNTTTRTYRLINGGGLNISQNRAFLENGNSYPEVVRPDIGVNDDLKVLAEQGRDLPFERALEALGIKQP</sequence>
<dbReference type="OrthoDB" id="24023at2"/>
<dbReference type="CDD" id="cd06567">
    <property type="entry name" value="Peptidase_S41"/>
    <property type="match status" value="1"/>
</dbReference>
<dbReference type="InterPro" id="IPR029045">
    <property type="entry name" value="ClpP/crotonase-like_dom_sf"/>
</dbReference>